<organism evidence="2 3">
    <name type="scientific">Chloebia gouldiae</name>
    <name type="common">Gouldian finch</name>
    <name type="synonym">Erythrura gouldiae</name>
    <dbReference type="NCBI Taxonomy" id="44316"/>
    <lineage>
        <taxon>Eukaryota</taxon>
        <taxon>Metazoa</taxon>
        <taxon>Chordata</taxon>
        <taxon>Craniata</taxon>
        <taxon>Vertebrata</taxon>
        <taxon>Euteleostomi</taxon>
        <taxon>Archelosauria</taxon>
        <taxon>Archosauria</taxon>
        <taxon>Dinosauria</taxon>
        <taxon>Saurischia</taxon>
        <taxon>Theropoda</taxon>
        <taxon>Coelurosauria</taxon>
        <taxon>Aves</taxon>
        <taxon>Neognathae</taxon>
        <taxon>Neoaves</taxon>
        <taxon>Telluraves</taxon>
        <taxon>Australaves</taxon>
        <taxon>Passeriformes</taxon>
        <taxon>Passeroidea</taxon>
        <taxon>Passeridae</taxon>
        <taxon>Chloebia</taxon>
    </lineage>
</organism>
<dbReference type="PANTHER" id="PTHR46848">
    <property type="entry name" value="REGULATOR OF G-PROTEIN SIGNALING 3"/>
    <property type="match status" value="1"/>
</dbReference>
<dbReference type="AlphaFoldDB" id="A0A3L8SDR6"/>
<gene>
    <name evidence="2" type="ORF">DV515_00008944</name>
</gene>
<dbReference type="EMBL" id="QUSF01000027">
    <property type="protein sequence ID" value="RLW00434.1"/>
    <property type="molecule type" value="Genomic_DNA"/>
</dbReference>
<dbReference type="InterPro" id="IPR000008">
    <property type="entry name" value="C2_dom"/>
</dbReference>
<protein>
    <recommendedName>
        <fullName evidence="1">C2 domain-containing protein</fullName>
    </recommendedName>
</protein>
<sequence length="85" mass="9738">MSIVPDADWKCRQKTKTVPDSKNPVFHEHFVFPVKEEDEQKRLLVTVWNRERNSRSVQAVVEETLSPALVTPCELLQGPGPQGWP</sequence>
<dbReference type="PANTHER" id="PTHR46848:SF1">
    <property type="entry name" value="REGULATOR OF G-PROTEIN SIGNALING 3"/>
    <property type="match status" value="1"/>
</dbReference>
<feature type="domain" description="C2" evidence="1">
    <location>
        <begin position="1"/>
        <end position="85"/>
    </location>
</feature>
<dbReference type="OrthoDB" id="196547at2759"/>
<dbReference type="GO" id="GO:0005886">
    <property type="term" value="C:plasma membrane"/>
    <property type="evidence" value="ECO:0007669"/>
    <property type="project" value="TreeGrafter"/>
</dbReference>
<keyword evidence="3" id="KW-1185">Reference proteome</keyword>
<reference evidence="2 3" key="1">
    <citation type="journal article" date="2018" name="Proc. R. Soc. B">
        <title>A non-coding region near Follistatin controls head colour polymorphism in the Gouldian finch.</title>
        <authorList>
            <person name="Toomey M.B."/>
            <person name="Marques C.I."/>
            <person name="Andrade P."/>
            <person name="Araujo P.M."/>
            <person name="Sabatino S."/>
            <person name="Gazda M.A."/>
            <person name="Afonso S."/>
            <person name="Lopes R.J."/>
            <person name="Corbo J.C."/>
            <person name="Carneiro M."/>
        </authorList>
    </citation>
    <scope>NUCLEOTIDE SEQUENCE [LARGE SCALE GENOMIC DNA]</scope>
    <source>
        <strain evidence="2">Red01</strain>
        <tissue evidence="2">Muscle</tissue>
    </source>
</reference>
<accession>A0A3L8SDR6</accession>
<dbReference type="InterPro" id="IPR035892">
    <property type="entry name" value="C2_domain_sf"/>
</dbReference>
<evidence type="ECO:0000313" key="3">
    <source>
        <dbReference type="Proteomes" id="UP000276834"/>
    </source>
</evidence>
<dbReference type="GO" id="GO:0005634">
    <property type="term" value="C:nucleus"/>
    <property type="evidence" value="ECO:0007669"/>
    <property type="project" value="TreeGrafter"/>
</dbReference>
<dbReference type="Proteomes" id="UP000276834">
    <property type="component" value="Unassembled WGS sequence"/>
</dbReference>
<dbReference type="PROSITE" id="PS50004">
    <property type="entry name" value="C2"/>
    <property type="match status" value="1"/>
</dbReference>
<name>A0A3L8SDR6_CHLGU</name>
<evidence type="ECO:0000313" key="2">
    <source>
        <dbReference type="EMBL" id="RLW00434.1"/>
    </source>
</evidence>
<comment type="caution">
    <text evidence="2">The sequence shown here is derived from an EMBL/GenBank/DDBJ whole genome shotgun (WGS) entry which is preliminary data.</text>
</comment>
<dbReference type="Pfam" id="PF00168">
    <property type="entry name" value="C2"/>
    <property type="match status" value="1"/>
</dbReference>
<proteinExistence type="predicted"/>
<dbReference type="SUPFAM" id="SSF49562">
    <property type="entry name" value="C2 domain (Calcium/lipid-binding domain, CaLB)"/>
    <property type="match status" value="1"/>
</dbReference>
<evidence type="ECO:0000259" key="1">
    <source>
        <dbReference type="PROSITE" id="PS50004"/>
    </source>
</evidence>
<dbReference type="Gene3D" id="2.60.40.150">
    <property type="entry name" value="C2 domain"/>
    <property type="match status" value="1"/>
</dbReference>